<dbReference type="AlphaFoldDB" id="A0A0C5VWD9"/>
<dbReference type="HOGENOM" id="CLU_112854_0_0_10"/>
<dbReference type="Gene3D" id="3.40.30.10">
    <property type="entry name" value="Glutaredoxin"/>
    <property type="match status" value="1"/>
</dbReference>
<protein>
    <recommendedName>
        <fullName evidence="2">Glutaredoxin domain-containing protein</fullName>
    </recommendedName>
</protein>
<evidence type="ECO:0000259" key="2">
    <source>
        <dbReference type="Pfam" id="PF00462"/>
    </source>
</evidence>
<proteinExistence type="predicted"/>
<dbReference type="RefSeq" id="WP_044638137.1">
    <property type="nucleotide sequence ID" value="NZ_CP007202.1"/>
</dbReference>
<sequence length="210" mass="24216">MKSLSISLFILLFTTSLIAQNQHKFVSLKEKKTGKRLELIAVNKDSISYDVFLRVTTDDYRRTSLRPILKTLPPNSETKLLTMVLLDGKAGIYNSTFIVNEVSYDFSLRKDKQDINFKIDESLKNKTITMFTKDHCVLCNDLKTILNNNGLKYQEYNISNDTLNLIRLANELKTNKIKETSHLPVFKINDSLYTKIESKSDLLEAVREKL</sequence>
<keyword evidence="1" id="KW-0732">Signal</keyword>
<dbReference type="InterPro" id="IPR036249">
    <property type="entry name" value="Thioredoxin-like_sf"/>
</dbReference>
<dbReference type="InterPro" id="IPR002109">
    <property type="entry name" value="Glutaredoxin"/>
</dbReference>
<accession>A0A0C5VWD9</accession>
<dbReference type="EMBL" id="CP007202">
    <property type="protein sequence ID" value="AJR03421.1"/>
    <property type="molecule type" value="Genomic_DNA"/>
</dbReference>
<evidence type="ECO:0000313" key="3">
    <source>
        <dbReference type="EMBL" id="AJR03421.1"/>
    </source>
</evidence>
<dbReference type="KEGG" id="sze:AW14_07055"/>
<evidence type="ECO:0000256" key="1">
    <source>
        <dbReference type="SAM" id="SignalP"/>
    </source>
</evidence>
<dbReference type="OrthoDB" id="1144044at2"/>
<dbReference type="Proteomes" id="UP000032229">
    <property type="component" value="Chromosome"/>
</dbReference>
<dbReference type="STRING" id="1454006.AW14_07055"/>
<dbReference type="SUPFAM" id="SSF52833">
    <property type="entry name" value="Thioredoxin-like"/>
    <property type="match status" value="1"/>
</dbReference>
<name>A0A0C5VWD9_9FLAO</name>
<feature type="signal peptide" evidence="1">
    <location>
        <begin position="1"/>
        <end position="19"/>
    </location>
</feature>
<dbReference type="PROSITE" id="PS51354">
    <property type="entry name" value="GLUTAREDOXIN_2"/>
    <property type="match status" value="1"/>
</dbReference>
<dbReference type="Pfam" id="PF00462">
    <property type="entry name" value="Glutaredoxin"/>
    <property type="match status" value="1"/>
</dbReference>
<reference evidence="3 4" key="1">
    <citation type="submission" date="2014-02" db="EMBL/GenBank/DDBJ databases">
        <authorList>
            <person name="Young C.-C."/>
            <person name="Hameed A."/>
            <person name="Huang H.-C."/>
            <person name="Shahina M."/>
        </authorList>
    </citation>
    <scope>NUCLEOTIDE SEQUENCE [LARGE SCALE GENOMIC DNA]</scope>
    <source>
        <strain evidence="3 4">CC-SAMT-1</strain>
    </source>
</reference>
<gene>
    <name evidence="3" type="ORF">AW14_07055</name>
</gene>
<feature type="domain" description="Glutaredoxin" evidence="2">
    <location>
        <begin position="128"/>
        <end position="188"/>
    </location>
</feature>
<evidence type="ECO:0000313" key="4">
    <source>
        <dbReference type="Proteomes" id="UP000032229"/>
    </source>
</evidence>
<keyword evidence="4" id="KW-1185">Reference proteome</keyword>
<organism evidence="3 4">
    <name type="scientific">Siansivirga zeaxanthinifaciens CC-SAMT-1</name>
    <dbReference type="NCBI Taxonomy" id="1454006"/>
    <lineage>
        <taxon>Bacteria</taxon>
        <taxon>Pseudomonadati</taxon>
        <taxon>Bacteroidota</taxon>
        <taxon>Flavobacteriia</taxon>
        <taxon>Flavobacteriales</taxon>
        <taxon>Flavobacteriaceae</taxon>
        <taxon>Siansivirga</taxon>
    </lineage>
</organism>
<feature type="chain" id="PRO_5002183920" description="Glutaredoxin domain-containing protein" evidence="1">
    <location>
        <begin position="20"/>
        <end position="210"/>
    </location>
</feature>